<keyword evidence="5" id="KW-1185">Reference proteome</keyword>
<feature type="transmembrane region" description="Helical" evidence="2">
    <location>
        <begin position="135"/>
        <end position="153"/>
    </location>
</feature>
<comment type="caution">
    <text evidence="4">The sequence shown here is derived from an EMBL/GenBank/DDBJ whole genome shotgun (WGS) entry which is preliminary data.</text>
</comment>
<dbReference type="InParanoid" id="A0A5N4AYE0"/>
<feature type="transmembrane region" description="Helical" evidence="2">
    <location>
        <begin position="194"/>
        <end position="214"/>
    </location>
</feature>
<comment type="subcellular location">
    <subcellularLocation>
        <location evidence="1">Membrane</location>
        <topology evidence="1">Multi-pass membrane protein</topology>
    </subcellularLocation>
</comment>
<dbReference type="InterPro" id="IPR020846">
    <property type="entry name" value="MFS_dom"/>
</dbReference>
<dbReference type="AlphaFoldDB" id="A0A5N4AYE0"/>
<feature type="domain" description="Major facilitator superfamily (MFS) profile" evidence="3">
    <location>
        <begin position="189"/>
        <end position="379"/>
    </location>
</feature>
<dbReference type="GO" id="GO:0016020">
    <property type="term" value="C:membrane"/>
    <property type="evidence" value="ECO:0007669"/>
    <property type="project" value="UniProtKB-SubCell"/>
</dbReference>
<name>A0A5N4AYE0_PHOPY</name>
<evidence type="ECO:0000256" key="1">
    <source>
        <dbReference type="ARBA" id="ARBA00004141"/>
    </source>
</evidence>
<feature type="transmembrane region" description="Helical" evidence="2">
    <location>
        <begin position="38"/>
        <end position="59"/>
    </location>
</feature>
<dbReference type="GO" id="GO:0005635">
    <property type="term" value="C:nuclear envelope"/>
    <property type="evidence" value="ECO:0007669"/>
    <property type="project" value="TreeGrafter"/>
</dbReference>
<dbReference type="Gene3D" id="1.20.1250.20">
    <property type="entry name" value="MFS general substrate transporter like domains"/>
    <property type="match status" value="2"/>
</dbReference>
<feature type="transmembrane region" description="Helical" evidence="2">
    <location>
        <begin position="345"/>
        <end position="363"/>
    </location>
</feature>
<evidence type="ECO:0000259" key="3">
    <source>
        <dbReference type="PROSITE" id="PS50850"/>
    </source>
</evidence>
<gene>
    <name evidence="4" type="ORF">PPYR_04540</name>
</gene>
<protein>
    <recommendedName>
        <fullName evidence="3">Major facilitator superfamily (MFS) profile domain-containing protein</fullName>
    </recommendedName>
</protein>
<feature type="transmembrane region" description="Helical" evidence="2">
    <location>
        <begin position="226"/>
        <end position="246"/>
    </location>
</feature>
<evidence type="ECO:0000256" key="2">
    <source>
        <dbReference type="SAM" id="Phobius"/>
    </source>
</evidence>
<reference evidence="4 5" key="1">
    <citation type="journal article" date="2018" name="Elife">
        <title>Firefly genomes illuminate parallel origins of bioluminescence in beetles.</title>
        <authorList>
            <person name="Fallon T.R."/>
            <person name="Lower S.E."/>
            <person name="Chang C.H."/>
            <person name="Bessho-Uehara M."/>
            <person name="Martin G.J."/>
            <person name="Bewick A.J."/>
            <person name="Behringer M."/>
            <person name="Debat H.J."/>
            <person name="Wong I."/>
            <person name="Day J.C."/>
            <person name="Suvorov A."/>
            <person name="Silva C.J."/>
            <person name="Stanger-Hall K.F."/>
            <person name="Hall D.W."/>
            <person name="Schmitz R.J."/>
            <person name="Nelson D.R."/>
            <person name="Lewis S.M."/>
            <person name="Shigenobu S."/>
            <person name="Bybee S.M."/>
            <person name="Larracuente A.M."/>
            <person name="Oba Y."/>
            <person name="Weng J.K."/>
        </authorList>
    </citation>
    <scope>NUCLEOTIDE SEQUENCE [LARGE SCALE GENOMIC DNA]</scope>
    <source>
        <strain evidence="4">1611_PpyrPB1</strain>
        <tissue evidence="4">Whole body</tissue>
    </source>
</reference>
<dbReference type="PANTHER" id="PTHR24002">
    <property type="entry name" value="SOLUTE CARRIER FAMILY 22 MEMBER 18"/>
    <property type="match status" value="1"/>
</dbReference>
<dbReference type="InterPro" id="IPR036259">
    <property type="entry name" value="MFS_trans_sf"/>
</dbReference>
<sequence>MEKVLVILSIISLLNTIAALILAPVIPQHLKSLGASTFQIGLFNAAFAGVQVLTGPVVVRKLERHKRKKVRLDIDVLRRNTIFEHSPTLSKALVVDKCHKDMLADAYGSMGAVSSLGVIIGPIFGGHLIDRDNGFLYVCMCTCFLHFVNIIIIQTLEENTLKTTVFSWKNMKKETNKIFSELGRVNWKELWPLFFLRFVVSFTMTVVFTYQILYMKDSYDLPQKSVGYYVAYLGVLSAISYGLTGWIKKVYCSNSGKLQFHMFVINTVGLLGVHIAPTFEALLLATIPLAFSSSILTITTLDGIVEKSIDSDRGVMTGASESVLGIGRCLAPLVMGIVADLFHERLVTAVPILFSVLAMFLCMKMKHLDKHRFLPHTTP</sequence>
<dbReference type="SUPFAM" id="SSF103473">
    <property type="entry name" value="MFS general substrate transporter"/>
    <property type="match status" value="2"/>
</dbReference>
<accession>A0A5N4AYE0</accession>
<dbReference type="PROSITE" id="PS50850">
    <property type="entry name" value="MFS"/>
    <property type="match status" value="1"/>
</dbReference>
<feature type="transmembrane region" description="Helical" evidence="2">
    <location>
        <begin position="107"/>
        <end position="129"/>
    </location>
</feature>
<keyword evidence="2" id="KW-0472">Membrane</keyword>
<evidence type="ECO:0000313" key="5">
    <source>
        <dbReference type="Proteomes" id="UP000327044"/>
    </source>
</evidence>
<evidence type="ECO:0000313" key="4">
    <source>
        <dbReference type="EMBL" id="KAB0802354.1"/>
    </source>
</evidence>
<proteinExistence type="predicted"/>
<keyword evidence="2" id="KW-1133">Transmembrane helix</keyword>
<dbReference type="Proteomes" id="UP000327044">
    <property type="component" value="Unassembled WGS sequence"/>
</dbReference>
<dbReference type="PANTHER" id="PTHR24002:SF3">
    <property type="entry name" value="SOLUTE CARRIER FAMILY 22 MEMBER 18"/>
    <property type="match status" value="1"/>
</dbReference>
<keyword evidence="2" id="KW-0812">Transmembrane</keyword>
<dbReference type="GO" id="GO:0022857">
    <property type="term" value="F:transmembrane transporter activity"/>
    <property type="evidence" value="ECO:0007669"/>
    <property type="project" value="InterPro"/>
</dbReference>
<dbReference type="InterPro" id="IPR011701">
    <property type="entry name" value="MFS"/>
</dbReference>
<organism evidence="4 5">
    <name type="scientific">Photinus pyralis</name>
    <name type="common">Common eastern firefly</name>
    <name type="synonym">Lampyris pyralis</name>
    <dbReference type="NCBI Taxonomy" id="7054"/>
    <lineage>
        <taxon>Eukaryota</taxon>
        <taxon>Metazoa</taxon>
        <taxon>Ecdysozoa</taxon>
        <taxon>Arthropoda</taxon>
        <taxon>Hexapoda</taxon>
        <taxon>Insecta</taxon>
        <taxon>Pterygota</taxon>
        <taxon>Neoptera</taxon>
        <taxon>Endopterygota</taxon>
        <taxon>Coleoptera</taxon>
        <taxon>Polyphaga</taxon>
        <taxon>Elateriformia</taxon>
        <taxon>Elateroidea</taxon>
        <taxon>Lampyridae</taxon>
        <taxon>Lampyrinae</taxon>
        <taxon>Photinus</taxon>
    </lineage>
</organism>
<dbReference type="Pfam" id="PF07690">
    <property type="entry name" value="MFS_1"/>
    <property type="match status" value="1"/>
</dbReference>
<dbReference type="EMBL" id="VVIM01000002">
    <property type="protein sequence ID" value="KAB0802354.1"/>
    <property type="molecule type" value="Genomic_DNA"/>
</dbReference>